<evidence type="ECO:0000256" key="7">
    <source>
        <dbReference type="ARBA" id="ARBA00023049"/>
    </source>
</evidence>
<evidence type="ECO:0000259" key="9">
    <source>
        <dbReference type="Pfam" id="PF00675"/>
    </source>
</evidence>
<dbReference type="Pfam" id="PF05193">
    <property type="entry name" value="Peptidase_M16_C"/>
    <property type="match status" value="1"/>
</dbReference>
<gene>
    <name evidence="11" type="ORF">XYLVIOL_LOCUS1577</name>
</gene>
<keyword evidence="7" id="KW-0482">Metalloprotease</keyword>
<dbReference type="PANTHER" id="PTHR11851:SF149">
    <property type="entry name" value="GH01077P"/>
    <property type="match status" value="1"/>
</dbReference>
<evidence type="ECO:0000256" key="3">
    <source>
        <dbReference type="ARBA" id="ARBA00022670"/>
    </source>
</evidence>
<dbReference type="SUPFAM" id="SSF63411">
    <property type="entry name" value="LuxS/MPP-like metallohydrolase"/>
    <property type="match status" value="2"/>
</dbReference>
<sequence>MIAVSRHLCWISGNIKHKYIERGLASVSSKRHKMFEEYKGISRKLSKHENPSPNLNGITESCYMNNGMRLVCERRDSFATTIGCFLPAGSMYEMPEERGSVLFLEHLLFRKTKCNNQEQIENLIEDIGAKVVAIGMRDIFLFYGTVFSYKIDKLVQLFADIILNGIICDKDVAQEKCVILHELSQMETDRERIVMDYLPSIAYQSTALGTSVYPESNTIKKFSTDNLIQFRNRLFQTCYMTMISTGSICLKELQRIVCKHFKCNVEDYKASFGIPSKMRSCTESLEYRFSAAELRLRDDDNEFGYVAIGLEGPSYKQREDHIALTVAKHIVGSWDRSYGGANHNAPFLAHNSFNTSLCYMYKSFFHNWGQTTSIWGCYFVCDKLELENMVDGLHKEWMKLCTVITEKEVSRAINQCVTKALIVKDNSANRFFDIVENVFRYGCYEPIEQRVRQYEKLTADKIREVSNKYIYDRDPVVVALGRIENLPDYPLIRNGLYLLRY</sequence>
<comment type="cofactor">
    <cofactor evidence="1">
        <name>Zn(2+)</name>
        <dbReference type="ChEBI" id="CHEBI:29105"/>
    </cofactor>
</comment>
<evidence type="ECO:0000256" key="8">
    <source>
        <dbReference type="ARBA" id="ARBA00023128"/>
    </source>
</evidence>
<dbReference type="Proteomes" id="UP001642520">
    <property type="component" value="Unassembled WGS sequence"/>
</dbReference>
<keyword evidence="5" id="KW-0378">Hydrolase</keyword>
<dbReference type="InterPro" id="IPR050361">
    <property type="entry name" value="MPP/UQCRC_Complex"/>
</dbReference>
<protein>
    <recommendedName>
        <fullName evidence="13">Mitochondrial processing peptidase beta subunit</fullName>
    </recommendedName>
</protein>
<evidence type="ECO:0000256" key="4">
    <source>
        <dbReference type="ARBA" id="ARBA00022723"/>
    </source>
</evidence>
<comment type="subcellular location">
    <subcellularLocation>
        <location evidence="2">Mitochondrion</location>
    </subcellularLocation>
</comment>
<organism evidence="11 12">
    <name type="scientific">Xylocopa violacea</name>
    <name type="common">Violet carpenter bee</name>
    <name type="synonym">Apis violacea</name>
    <dbReference type="NCBI Taxonomy" id="135666"/>
    <lineage>
        <taxon>Eukaryota</taxon>
        <taxon>Metazoa</taxon>
        <taxon>Ecdysozoa</taxon>
        <taxon>Arthropoda</taxon>
        <taxon>Hexapoda</taxon>
        <taxon>Insecta</taxon>
        <taxon>Pterygota</taxon>
        <taxon>Neoptera</taxon>
        <taxon>Endopterygota</taxon>
        <taxon>Hymenoptera</taxon>
        <taxon>Apocrita</taxon>
        <taxon>Aculeata</taxon>
        <taxon>Apoidea</taxon>
        <taxon>Anthophila</taxon>
        <taxon>Apidae</taxon>
        <taxon>Xylocopa</taxon>
        <taxon>Xylocopa</taxon>
    </lineage>
</organism>
<evidence type="ECO:0000256" key="5">
    <source>
        <dbReference type="ARBA" id="ARBA00022801"/>
    </source>
</evidence>
<dbReference type="Pfam" id="PF00675">
    <property type="entry name" value="Peptidase_M16"/>
    <property type="match status" value="1"/>
</dbReference>
<evidence type="ECO:0000256" key="6">
    <source>
        <dbReference type="ARBA" id="ARBA00022833"/>
    </source>
</evidence>
<dbReference type="InterPro" id="IPR007863">
    <property type="entry name" value="Peptidase_M16_C"/>
</dbReference>
<proteinExistence type="predicted"/>
<keyword evidence="3" id="KW-0645">Protease</keyword>
<dbReference type="EMBL" id="CAXAJV020001283">
    <property type="protein sequence ID" value="CAL7935414.1"/>
    <property type="molecule type" value="Genomic_DNA"/>
</dbReference>
<comment type="caution">
    <text evidence="11">The sequence shown here is derived from an EMBL/GenBank/DDBJ whole genome shotgun (WGS) entry which is preliminary data.</text>
</comment>
<evidence type="ECO:0000256" key="2">
    <source>
        <dbReference type="ARBA" id="ARBA00004173"/>
    </source>
</evidence>
<feature type="domain" description="Peptidase M16 C-terminal" evidence="10">
    <location>
        <begin position="222"/>
        <end position="415"/>
    </location>
</feature>
<dbReference type="PANTHER" id="PTHR11851">
    <property type="entry name" value="METALLOPROTEASE"/>
    <property type="match status" value="1"/>
</dbReference>
<evidence type="ECO:0000313" key="11">
    <source>
        <dbReference type="EMBL" id="CAL7935414.1"/>
    </source>
</evidence>
<dbReference type="InterPro" id="IPR011765">
    <property type="entry name" value="Pept_M16_N"/>
</dbReference>
<keyword evidence="6" id="KW-0862">Zinc</keyword>
<reference evidence="11 12" key="1">
    <citation type="submission" date="2024-08" db="EMBL/GenBank/DDBJ databases">
        <authorList>
            <person name="Will J Nash"/>
            <person name="Angela Man"/>
            <person name="Seanna McTaggart"/>
            <person name="Kendall Baker"/>
            <person name="Tom Barker"/>
            <person name="Leah Catchpole"/>
            <person name="Alex Durrant"/>
            <person name="Karim Gharbi"/>
            <person name="Naomi Irish"/>
            <person name="Gemy Kaithakottil"/>
            <person name="Debby Ku"/>
            <person name="Aaliyah Providence"/>
            <person name="Felix Shaw"/>
            <person name="David Swarbreck"/>
            <person name="Chris Watkins"/>
            <person name="Ann M. McCartney"/>
            <person name="Giulio Formenti"/>
            <person name="Alice Mouton"/>
            <person name="Noel Vella"/>
            <person name="Bjorn M von Reumont"/>
            <person name="Adriana Vella"/>
            <person name="Wilfried Haerty"/>
        </authorList>
    </citation>
    <scope>NUCLEOTIDE SEQUENCE [LARGE SCALE GENOMIC DNA]</scope>
</reference>
<dbReference type="InterPro" id="IPR011249">
    <property type="entry name" value="Metalloenz_LuxS/M16"/>
</dbReference>
<evidence type="ECO:0000259" key="10">
    <source>
        <dbReference type="Pfam" id="PF05193"/>
    </source>
</evidence>
<evidence type="ECO:0000256" key="1">
    <source>
        <dbReference type="ARBA" id="ARBA00001947"/>
    </source>
</evidence>
<dbReference type="Gene3D" id="3.30.830.10">
    <property type="entry name" value="Metalloenzyme, LuxS/M16 peptidase-like"/>
    <property type="match status" value="2"/>
</dbReference>
<feature type="domain" description="Peptidase M16 N-terminal" evidence="9">
    <location>
        <begin position="80"/>
        <end position="212"/>
    </location>
</feature>
<name>A0ABP1N668_XYLVO</name>
<keyword evidence="4" id="KW-0479">Metal-binding</keyword>
<keyword evidence="8" id="KW-0496">Mitochondrion</keyword>
<accession>A0ABP1N668</accession>
<evidence type="ECO:0000313" key="12">
    <source>
        <dbReference type="Proteomes" id="UP001642520"/>
    </source>
</evidence>
<evidence type="ECO:0008006" key="13">
    <source>
        <dbReference type="Google" id="ProtNLM"/>
    </source>
</evidence>
<keyword evidence="12" id="KW-1185">Reference proteome</keyword>